<dbReference type="OrthoDB" id="1535081at2759"/>
<evidence type="ECO:0000313" key="1">
    <source>
        <dbReference type="EMBL" id="TDZ16003.1"/>
    </source>
</evidence>
<dbReference type="AlphaFoldDB" id="A0A484FD65"/>
<keyword evidence="2" id="KW-1185">Reference proteome</keyword>
<sequence length="102" mass="10876">MVTVSETISDLATQLSGLAKSSSSDAEKRSAAAVIARQILLASKGPFSDWMVRAFNSAEAASLRLLLDWGAFEVIPMEGTISYTELAKQLEADFSLVVYAGC</sequence>
<comment type="caution">
    <text evidence="1">The sequence shown here is derived from an EMBL/GenBank/DDBJ whole genome shotgun (WGS) entry which is preliminary data.</text>
</comment>
<gene>
    <name evidence="1" type="ORF">Cob_v011035</name>
</gene>
<organism evidence="1 2">
    <name type="scientific">Colletotrichum orbiculare (strain 104-T / ATCC 96160 / CBS 514.97 / LARS 414 / MAFF 240422)</name>
    <name type="common">Cucumber anthracnose fungus</name>
    <name type="synonym">Colletotrichum lagenarium</name>
    <dbReference type="NCBI Taxonomy" id="1213857"/>
    <lineage>
        <taxon>Eukaryota</taxon>
        <taxon>Fungi</taxon>
        <taxon>Dikarya</taxon>
        <taxon>Ascomycota</taxon>
        <taxon>Pezizomycotina</taxon>
        <taxon>Sordariomycetes</taxon>
        <taxon>Hypocreomycetidae</taxon>
        <taxon>Glomerellales</taxon>
        <taxon>Glomerellaceae</taxon>
        <taxon>Colletotrichum</taxon>
        <taxon>Colletotrichum orbiculare species complex</taxon>
    </lineage>
</organism>
<name>A0A484FD65_COLOR</name>
<proteinExistence type="predicted"/>
<dbReference type="Proteomes" id="UP000014480">
    <property type="component" value="Unassembled WGS sequence"/>
</dbReference>
<protein>
    <submittedName>
        <fullName evidence="1">Uncharacterized protein</fullName>
    </submittedName>
</protein>
<dbReference type="EMBL" id="AMCV02000037">
    <property type="protein sequence ID" value="TDZ16003.1"/>
    <property type="molecule type" value="Genomic_DNA"/>
</dbReference>
<evidence type="ECO:0000313" key="2">
    <source>
        <dbReference type="Proteomes" id="UP000014480"/>
    </source>
</evidence>
<accession>A0A484FD65</accession>
<reference evidence="2" key="2">
    <citation type="journal article" date="2019" name="Mol. Plant Microbe Interact.">
        <title>Genome sequence resources for four phytopathogenic fungi from the Colletotrichum orbiculare species complex.</title>
        <authorList>
            <person name="Gan P."/>
            <person name="Tsushima A."/>
            <person name="Narusaka M."/>
            <person name="Narusaka Y."/>
            <person name="Takano Y."/>
            <person name="Kubo Y."/>
            <person name="Shirasu K."/>
        </authorList>
    </citation>
    <scope>GENOME REANNOTATION</scope>
    <source>
        <strain evidence="2">104-T / ATCC 96160 / CBS 514.97 / LARS 414 / MAFF 240422</strain>
    </source>
</reference>
<reference evidence="2" key="1">
    <citation type="journal article" date="2013" name="New Phytol.">
        <title>Comparative genomic and transcriptomic analyses reveal the hemibiotrophic stage shift of Colletotrichum fungi.</title>
        <authorList>
            <person name="Gan P."/>
            <person name="Ikeda K."/>
            <person name="Irieda H."/>
            <person name="Narusaka M."/>
            <person name="O'Connell R.J."/>
            <person name="Narusaka Y."/>
            <person name="Takano Y."/>
            <person name="Kubo Y."/>
            <person name="Shirasu K."/>
        </authorList>
    </citation>
    <scope>NUCLEOTIDE SEQUENCE [LARGE SCALE GENOMIC DNA]</scope>
    <source>
        <strain evidence="2">104-T / ATCC 96160 / CBS 514.97 / LARS 414 / MAFF 240422</strain>
    </source>
</reference>